<dbReference type="Proteomes" id="UP000276133">
    <property type="component" value="Unassembled WGS sequence"/>
</dbReference>
<dbReference type="EMBL" id="REGN01001337">
    <property type="protein sequence ID" value="RNA35347.1"/>
    <property type="molecule type" value="Genomic_DNA"/>
</dbReference>
<sequence>MILSLPEECLVVMHRRGCCGTGTSSFLDDNHVECSSSLQMNLANIRKLFTNFYKRERTVKLFFSFLKKSLMCAWKTNCSSKDIINSIKIPVYSHNG</sequence>
<evidence type="ECO:0000313" key="1">
    <source>
        <dbReference type="EMBL" id="RNA35347.1"/>
    </source>
</evidence>
<comment type="caution">
    <text evidence="1">The sequence shown here is derived from an EMBL/GenBank/DDBJ whole genome shotgun (WGS) entry which is preliminary data.</text>
</comment>
<reference evidence="1 2" key="1">
    <citation type="journal article" date="2018" name="Sci. Rep.">
        <title>Genomic signatures of local adaptation to the degree of environmental predictability in rotifers.</title>
        <authorList>
            <person name="Franch-Gras L."/>
            <person name="Hahn C."/>
            <person name="Garcia-Roger E.M."/>
            <person name="Carmona M.J."/>
            <person name="Serra M."/>
            <person name="Gomez A."/>
        </authorList>
    </citation>
    <scope>NUCLEOTIDE SEQUENCE [LARGE SCALE GENOMIC DNA]</scope>
    <source>
        <strain evidence="1">HYR1</strain>
    </source>
</reference>
<keyword evidence="2" id="KW-1185">Reference proteome</keyword>
<gene>
    <name evidence="1" type="ORF">BpHYR1_000318</name>
</gene>
<accession>A0A3M7SIB2</accession>
<dbReference type="AlphaFoldDB" id="A0A3M7SIB2"/>
<proteinExistence type="predicted"/>
<name>A0A3M7SIB2_BRAPC</name>
<organism evidence="1 2">
    <name type="scientific">Brachionus plicatilis</name>
    <name type="common">Marine rotifer</name>
    <name type="synonym">Brachionus muelleri</name>
    <dbReference type="NCBI Taxonomy" id="10195"/>
    <lineage>
        <taxon>Eukaryota</taxon>
        <taxon>Metazoa</taxon>
        <taxon>Spiralia</taxon>
        <taxon>Gnathifera</taxon>
        <taxon>Rotifera</taxon>
        <taxon>Eurotatoria</taxon>
        <taxon>Monogononta</taxon>
        <taxon>Pseudotrocha</taxon>
        <taxon>Ploima</taxon>
        <taxon>Brachionidae</taxon>
        <taxon>Brachionus</taxon>
    </lineage>
</organism>
<evidence type="ECO:0000313" key="2">
    <source>
        <dbReference type="Proteomes" id="UP000276133"/>
    </source>
</evidence>
<protein>
    <submittedName>
        <fullName evidence="1">Uncharacterized protein</fullName>
    </submittedName>
</protein>